<sequence length="121" mass="13852">MGNGYGIYDLRCCYQHRICIEKEKHKVLIHQKSSEMGNATATSNFGCCNEYGIGIEKDEHKAFIHLLSKICRVGIYYRNVTIAYIANLRLSIPTNRSLNAERPIYGVLPYIAQDIYIYSVL</sequence>
<evidence type="ECO:0000313" key="1">
    <source>
        <dbReference type="EMBL" id="RIB27431.1"/>
    </source>
</evidence>
<organism evidence="1 2">
    <name type="scientific">Gigaspora rosea</name>
    <dbReference type="NCBI Taxonomy" id="44941"/>
    <lineage>
        <taxon>Eukaryota</taxon>
        <taxon>Fungi</taxon>
        <taxon>Fungi incertae sedis</taxon>
        <taxon>Mucoromycota</taxon>
        <taxon>Glomeromycotina</taxon>
        <taxon>Glomeromycetes</taxon>
        <taxon>Diversisporales</taxon>
        <taxon>Gigasporaceae</taxon>
        <taxon>Gigaspora</taxon>
    </lineage>
</organism>
<dbReference type="SUPFAM" id="SSF81901">
    <property type="entry name" value="HCP-like"/>
    <property type="match status" value="1"/>
</dbReference>
<evidence type="ECO:0000313" key="2">
    <source>
        <dbReference type="Proteomes" id="UP000266673"/>
    </source>
</evidence>
<accession>A0A397W027</accession>
<reference evidence="1 2" key="1">
    <citation type="submission" date="2018-06" db="EMBL/GenBank/DDBJ databases">
        <title>Comparative genomics reveals the genomic features of Rhizophagus irregularis, R. cerebriforme, R. diaphanum and Gigaspora rosea, and their symbiotic lifestyle signature.</title>
        <authorList>
            <person name="Morin E."/>
            <person name="San Clemente H."/>
            <person name="Chen E.C.H."/>
            <person name="De La Providencia I."/>
            <person name="Hainaut M."/>
            <person name="Kuo A."/>
            <person name="Kohler A."/>
            <person name="Murat C."/>
            <person name="Tang N."/>
            <person name="Roy S."/>
            <person name="Loubradou J."/>
            <person name="Henrissat B."/>
            <person name="Grigoriev I.V."/>
            <person name="Corradi N."/>
            <person name="Roux C."/>
            <person name="Martin F.M."/>
        </authorList>
    </citation>
    <scope>NUCLEOTIDE SEQUENCE [LARGE SCALE GENOMIC DNA]</scope>
    <source>
        <strain evidence="1 2">DAOM 194757</strain>
    </source>
</reference>
<proteinExistence type="predicted"/>
<dbReference type="Proteomes" id="UP000266673">
    <property type="component" value="Unassembled WGS sequence"/>
</dbReference>
<dbReference type="EMBL" id="QKWP01000098">
    <property type="protein sequence ID" value="RIB27431.1"/>
    <property type="molecule type" value="Genomic_DNA"/>
</dbReference>
<gene>
    <name evidence="1" type="ORF">C2G38_2160489</name>
</gene>
<protein>
    <submittedName>
        <fullName evidence="1">Uncharacterized protein</fullName>
    </submittedName>
</protein>
<dbReference type="InterPro" id="IPR011990">
    <property type="entry name" value="TPR-like_helical_dom_sf"/>
</dbReference>
<dbReference type="AlphaFoldDB" id="A0A397W027"/>
<keyword evidence="2" id="KW-1185">Reference proteome</keyword>
<name>A0A397W027_9GLOM</name>
<dbReference type="Gene3D" id="1.25.40.10">
    <property type="entry name" value="Tetratricopeptide repeat domain"/>
    <property type="match status" value="1"/>
</dbReference>
<comment type="caution">
    <text evidence="1">The sequence shown here is derived from an EMBL/GenBank/DDBJ whole genome shotgun (WGS) entry which is preliminary data.</text>
</comment>
<dbReference type="OrthoDB" id="272077at2759"/>